<accession>A0A4P9VYS1</accession>
<dbReference type="InterPro" id="IPR036020">
    <property type="entry name" value="WW_dom_sf"/>
</dbReference>
<evidence type="ECO:0000256" key="1">
    <source>
        <dbReference type="SAM" id="MobiDB-lite"/>
    </source>
</evidence>
<dbReference type="Gene3D" id="2.20.70.10">
    <property type="match status" value="1"/>
</dbReference>
<feature type="region of interest" description="Disordered" evidence="1">
    <location>
        <begin position="153"/>
        <end position="178"/>
    </location>
</feature>
<dbReference type="PROSITE" id="PS50020">
    <property type="entry name" value="WW_DOMAIN_2"/>
    <property type="match status" value="1"/>
</dbReference>
<organism evidence="3 4">
    <name type="scientific">Blyttiomyces helicus</name>
    <dbReference type="NCBI Taxonomy" id="388810"/>
    <lineage>
        <taxon>Eukaryota</taxon>
        <taxon>Fungi</taxon>
        <taxon>Fungi incertae sedis</taxon>
        <taxon>Chytridiomycota</taxon>
        <taxon>Chytridiomycota incertae sedis</taxon>
        <taxon>Chytridiomycetes</taxon>
        <taxon>Chytridiomycetes incertae sedis</taxon>
        <taxon>Blyttiomyces</taxon>
    </lineage>
</organism>
<keyword evidence="4" id="KW-1185">Reference proteome</keyword>
<evidence type="ECO:0000313" key="3">
    <source>
        <dbReference type="EMBL" id="RKO84904.1"/>
    </source>
</evidence>
<feature type="compositionally biased region" description="Polar residues" evidence="1">
    <location>
        <begin position="26"/>
        <end position="36"/>
    </location>
</feature>
<dbReference type="SMART" id="SM00456">
    <property type="entry name" value="WW"/>
    <property type="match status" value="1"/>
</dbReference>
<dbReference type="PROSITE" id="PS01159">
    <property type="entry name" value="WW_DOMAIN_1"/>
    <property type="match status" value="1"/>
</dbReference>
<dbReference type="CDD" id="cd00201">
    <property type="entry name" value="WW"/>
    <property type="match status" value="1"/>
</dbReference>
<reference evidence="4" key="1">
    <citation type="journal article" date="2018" name="Nat. Microbiol.">
        <title>Leveraging single-cell genomics to expand the fungal tree of life.</title>
        <authorList>
            <person name="Ahrendt S.R."/>
            <person name="Quandt C.A."/>
            <person name="Ciobanu D."/>
            <person name="Clum A."/>
            <person name="Salamov A."/>
            <person name="Andreopoulos B."/>
            <person name="Cheng J.F."/>
            <person name="Woyke T."/>
            <person name="Pelin A."/>
            <person name="Henrissat B."/>
            <person name="Reynolds N.K."/>
            <person name="Benny G.L."/>
            <person name="Smith M.E."/>
            <person name="James T.Y."/>
            <person name="Grigoriev I.V."/>
        </authorList>
    </citation>
    <scope>NUCLEOTIDE SEQUENCE [LARGE SCALE GENOMIC DNA]</scope>
</reference>
<name>A0A4P9VYS1_9FUNG</name>
<dbReference type="AlphaFoldDB" id="A0A4P9VYS1"/>
<dbReference type="SUPFAM" id="SSF51045">
    <property type="entry name" value="WW domain"/>
    <property type="match status" value="1"/>
</dbReference>
<dbReference type="OrthoDB" id="163747at2759"/>
<dbReference type="InterPro" id="IPR001202">
    <property type="entry name" value="WW_dom"/>
</dbReference>
<dbReference type="Proteomes" id="UP000269721">
    <property type="component" value="Unassembled WGS sequence"/>
</dbReference>
<feature type="compositionally biased region" description="Low complexity" evidence="1">
    <location>
        <begin position="161"/>
        <end position="178"/>
    </location>
</feature>
<evidence type="ECO:0000259" key="2">
    <source>
        <dbReference type="PROSITE" id="PS50020"/>
    </source>
</evidence>
<dbReference type="EMBL" id="KZ999613">
    <property type="protein sequence ID" value="RKO84904.1"/>
    <property type="molecule type" value="Genomic_DNA"/>
</dbReference>
<feature type="compositionally biased region" description="Low complexity" evidence="1">
    <location>
        <begin position="45"/>
        <end position="69"/>
    </location>
</feature>
<feature type="non-terminal residue" evidence="3">
    <location>
        <position position="178"/>
    </location>
</feature>
<proteinExistence type="predicted"/>
<protein>
    <recommendedName>
        <fullName evidence="2">WW domain-containing protein</fullName>
    </recommendedName>
</protein>
<feature type="region of interest" description="Disordered" evidence="1">
    <location>
        <begin position="1"/>
        <end position="85"/>
    </location>
</feature>
<gene>
    <name evidence="3" type="ORF">BDK51DRAFT_26971</name>
</gene>
<evidence type="ECO:0000313" key="4">
    <source>
        <dbReference type="Proteomes" id="UP000269721"/>
    </source>
</evidence>
<feature type="domain" description="WW" evidence="2">
    <location>
        <begin position="5"/>
        <end position="37"/>
    </location>
</feature>
<sequence length="178" mass="18779">MSATPFLPQGWSTQRSADGRDYYVSPQGTSQWNHPNPFSPPSAFPTPATAAPVPDATAPSPVASAPSSDLFDTPPPPYDDSDDFVVTTQSPLAFPTPIATPVAARVPASTTTVWPKGTAPPQSVPRVPRALTANDEAYARKLLQEEEDLAVARRLQEAEDASAASESAARAQRSPQSP</sequence>